<dbReference type="AlphaFoldDB" id="A0A6J4Q654"/>
<evidence type="ECO:0000313" key="2">
    <source>
        <dbReference type="EMBL" id="CAA9431583.1"/>
    </source>
</evidence>
<proteinExistence type="predicted"/>
<gene>
    <name evidence="2" type="ORF">AVDCRST_MAG78-1738</name>
</gene>
<reference evidence="2" key="1">
    <citation type="submission" date="2020-02" db="EMBL/GenBank/DDBJ databases">
        <authorList>
            <person name="Meier V. D."/>
        </authorList>
    </citation>
    <scope>NUCLEOTIDE SEQUENCE</scope>
    <source>
        <strain evidence="2">AVDCRST_MAG78</strain>
    </source>
</reference>
<evidence type="ECO:0000256" key="1">
    <source>
        <dbReference type="SAM" id="MobiDB-lite"/>
    </source>
</evidence>
<feature type="region of interest" description="Disordered" evidence="1">
    <location>
        <begin position="1"/>
        <end position="30"/>
    </location>
</feature>
<protein>
    <submittedName>
        <fullName evidence="2">Uncharacterized protein</fullName>
    </submittedName>
</protein>
<organism evidence="2">
    <name type="scientific">uncultured Rubrobacteraceae bacterium</name>
    <dbReference type="NCBI Taxonomy" id="349277"/>
    <lineage>
        <taxon>Bacteria</taxon>
        <taxon>Bacillati</taxon>
        <taxon>Actinomycetota</taxon>
        <taxon>Rubrobacteria</taxon>
        <taxon>Rubrobacterales</taxon>
        <taxon>Rubrobacteraceae</taxon>
        <taxon>environmental samples</taxon>
    </lineage>
</organism>
<dbReference type="EMBL" id="CADCVB010000115">
    <property type="protein sequence ID" value="CAA9431583.1"/>
    <property type="molecule type" value="Genomic_DNA"/>
</dbReference>
<name>A0A6J4Q654_9ACTN</name>
<accession>A0A6J4Q654</accession>
<sequence>METVQTQTPDIDGGRKARTTEVGPPSGGEEGYIDSGGWMALSLRVLPKNASRRDILVFGANSRSGFLARTTQETADEMFTVFRGRLDVYDRLSGAFRLGLSCALVRSRCPIQDLPGPHWNTSSVPAAFRWCGWSAGPPGDRLQGRE</sequence>